<dbReference type="AlphaFoldDB" id="X1FV70"/>
<feature type="domain" description="Peptidase S54 rhomboid" evidence="6">
    <location>
        <begin position="1"/>
        <end position="70"/>
    </location>
</feature>
<dbReference type="GO" id="GO:0004252">
    <property type="term" value="F:serine-type endopeptidase activity"/>
    <property type="evidence" value="ECO:0007669"/>
    <property type="project" value="InterPro"/>
</dbReference>
<accession>X1FV70</accession>
<dbReference type="InterPro" id="IPR035952">
    <property type="entry name" value="Rhomboid-like_sf"/>
</dbReference>
<evidence type="ECO:0000256" key="2">
    <source>
        <dbReference type="ARBA" id="ARBA00022692"/>
    </source>
</evidence>
<dbReference type="Pfam" id="PF01694">
    <property type="entry name" value="Rhomboid"/>
    <property type="match status" value="1"/>
</dbReference>
<evidence type="ECO:0000313" key="7">
    <source>
        <dbReference type="EMBL" id="GAH36435.1"/>
    </source>
</evidence>
<keyword evidence="3 5" id="KW-1133">Transmembrane helix</keyword>
<feature type="transmembrane region" description="Helical" evidence="5">
    <location>
        <begin position="45"/>
        <end position="65"/>
    </location>
</feature>
<evidence type="ECO:0000256" key="1">
    <source>
        <dbReference type="ARBA" id="ARBA00004141"/>
    </source>
</evidence>
<dbReference type="SUPFAM" id="SSF144091">
    <property type="entry name" value="Rhomboid-like"/>
    <property type="match status" value="1"/>
</dbReference>
<feature type="non-terminal residue" evidence="7">
    <location>
        <position position="73"/>
    </location>
</feature>
<dbReference type="EMBL" id="BARU01009392">
    <property type="protein sequence ID" value="GAH36435.1"/>
    <property type="molecule type" value="Genomic_DNA"/>
</dbReference>
<name>X1FV70_9ZZZZ</name>
<sequence>MEKIIGKKRFLYFYIISGIFAGLLFIILSYFFGNTELGARIFGSPIMSAVGASGAIFAIAGLFMVMTPKLKFM</sequence>
<gene>
    <name evidence="7" type="ORF">S03H2_18135</name>
</gene>
<feature type="transmembrane region" description="Helical" evidence="5">
    <location>
        <begin position="12"/>
        <end position="33"/>
    </location>
</feature>
<evidence type="ECO:0000256" key="5">
    <source>
        <dbReference type="SAM" id="Phobius"/>
    </source>
</evidence>
<dbReference type="Gene3D" id="1.20.1540.10">
    <property type="entry name" value="Rhomboid-like"/>
    <property type="match status" value="1"/>
</dbReference>
<organism evidence="7">
    <name type="scientific">marine sediment metagenome</name>
    <dbReference type="NCBI Taxonomy" id="412755"/>
    <lineage>
        <taxon>unclassified sequences</taxon>
        <taxon>metagenomes</taxon>
        <taxon>ecological metagenomes</taxon>
    </lineage>
</organism>
<keyword evidence="4 5" id="KW-0472">Membrane</keyword>
<protein>
    <recommendedName>
        <fullName evidence="6">Peptidase S54 rhomboid domain-containing protein</fullName>
    </recommendedName>
</protein>
<dbReference type="InterPro" id="IPR022764">
    <property type="entry name" value="Peptidase_S54_rhomboid_dom"/>
</dbReference>
<proteinExistence type="predicted"/>
<evidence type="ECO:0000256" key="3">
    <source>
        <dbReference type="ARBA" id="ARBA00022989"/>
    </source>
</evidence>
<comment type="caution">
    <text evidence="7">The sequence shown here is derived from an EMBL/GenBank/DDBJ whole genome shotgun (WGS) entry which is preliminary data.</text>
</comment>
<evidence type="ECO:0000259" key="6">
    <source>
        <dbReference type="Pfam" id="PF01694"/>
    </source>
</evidence>
<reference evidence="7" key="1">
    <citation type="journal article" date="2014" name="Front. Microbiol.">
        <title>High frequency of phylogenetically diverse reductive dehalogenase-homologous genes in deep subseafloor sedimentary metagenomes.</title>
        <authorList>
            <person name="Kawai M."/>
            <person name="Futagami T."/>
            <person name="Toyoda A."/>
            <person name="Takaki Y."/>
            <person name="Nishi S."/>
            <person name="Hori S."/>
            <person name="Arai W."/>
            <person name="Tsubouchi T."/>
            <person name="Morono Y."/>
            <person name="Uchiyama I."/>
            <person name="Ito T."/>
            <person name="Fujiyama A."/>
            <person name="Inagaki F."/>
            <person name="Takami H."/>
        </authorList>
    </citation>
    <scope>NUCLEOTIDE SEQUENCE</scope>
    <source>
        <strain evidence="7">Expedition CK06-06</strain>
    </source>
</reference>
<comment type="subcellular location">
    <subcellularLocation>
        <location evidence="1">Membrane</location>
        <topology evidence="1">Multi-pass membrane protein</topology>
    </subcellularLocation>
</comment>
<evidence type="ECO:0000256" key="4">
    <source>
        <dbReference type="ARBA" id="ARBA00023136"/>
    </source>
</evidence>
<keyword evidence="2 5" id="KW-0812">Transmembrane</keyword>
<dbReference type="GO" id="GO:0016020">
    <property type="term" value="C:membrane"/>
    <property type="evidence" value="ECO:0007669"/>
    <property type="project" value="UniProtKB-SubCell"/>
</dbReference>